<dbReference type="EMBL" id="OA575024">
    <property type="protein sequence ID" value="CAD7205414.1"/>
    <property type="molecule type" value="Genomic_DNA"/>
</dbReference>
<protein>
    <recommendedName>
        <fullName evidence="3">Secreted protein</fullName>
    </recommendedName>
</protein>
<feature type="chain" id="PRO_5031108196" description="Secreted protein" evidence="1">
    <location>
        <begin position="32"/>
        <end position="77"/>
    </location>
</feature>
<reference evidence="2" key="1">
    <citation type="submission" date="2020-11" db="EMBL/GenBank/DDBJ databases">
        <authorList>
            <person name="Tran Van P."/>
        </authorList>
    </citation>
    <scope>NUCLEOTIDE SEQUENCE</scope>
</reference>
<organism evidence="2">
    <name type="scientific">Timema douglasi</name>
    <name type="common">Walking stick</name>
    <dbReference type="NCBI Taxonomy" id="61478"/>
    <lineage>
        <taxon>Eukaryota</taxon>
        <taxon>Metazoa</taxon>
        <taxon>Ecdysozoa</taxon>
        <taxon>Arthropoda</taxon>
        <taxon>Hexapoda</taxon>
        <taxon>Insecta</taxon>
        <taxon>Pterygota</taxon>
        <taxon>Neoptera</taxon>
        <taxon>Polyneoptera</taxon>
        <taxon>Phasmatodea</taxon>
        <taxon>Timematodea</taxon>
        <taxon>Timematoidea</taxon>
        <taxon>Timematidae</taxon>
        <taxon>Timema</taxon>
    </lineage>
</organism>
<evidence type="ECO:0008006" key="3">
    <source>
        <dbReference type="Google" id="ProtNLM"/>
    </source>
</evidence>
<name>A0A7R8VYW3_TIMDO</name>
<keyword evidence="1" id="KW-0732">Signal</keyword>
<proteinExistence type="predicted"/>
<dbReference type="AlphaFoldDB" id="A0A7R8VYW3"/>
<gene>
    <name evidence="2" type="ORF">TDIB3V08_LOCUS11566</name>
</gene>
<accession>A0A7R8VYW3</accession>
<evidence type="ECO:0000256" key="1">
    <source>
        <dbReference type="SAM" id="SignalP"/>
    </source>
</evidence>
<sequence length="77" mass="8162">MAQNQPVSMSCLAPLLLLVVVKFCLSRGARASSCKPPPELRLCPERTIHSQDCDLVLLVGSAGTIDKIKPEAASDGN</sequence>
<feature type="signal peptide" evidence="1">
    <location>
        <begin position="1"/>
        <end position="31"/>
    </location>
</feature>
<evidence type="ECO:0000313" key="2">
    <source>
        <dbReference type="EMBL" id="CAD7205414.1"/>
    </source>
</evidence>